<dbReference type="GO" id="GO:0043657">
    <property type="term" value="C:host cell"/>
    <property type="evidence" value="ECO:0007669"/>
    <property type="project" value="UniProtKB-SubCell"/>
</dbReference>
<gene>
    <name evidence="6" type="ORF">GN958_ATG06201</name>
</gene>
<dbReference type="Pfam" id="PF20147">
    <property type="entry name" value="Crinkler"/>
    <property type="match status" value="1"/>
</dbReference>
<evidence type="ECO:0000313" key="6">
    <source>
        <dbReference type="EMBL" id="KAF4144594.1"/>
    </source>
</evidence>
<dbReference type="Proteomes" id="UP000704712">
    <property type="component" value="Unassembled WGS sequence"/>
</dbReference>
<evidence type="ECO:0000256" key="2">
    <source>
        <dbReference type="ARBA" id="ARBA00004613"/>
    </source>
</evidence>
<comment type="caution">
    <text evidence="6">The sequence shown here is derived from an EMBL/GenBank/DDBJ whole genome shotgun (WGS) entry which is preliminary data.</text>
</comment>
<feature type="non-terminal residue" evidence="6">
    <location>
        <position position="1"/>
    </location>
</feature>
<dbReference type="GO" id="GO:0005576">
    <property type="term" value="C:extracellular region"/>
    <property type="evidence" value="ECO:0007669"/>
    <property type="project" value="UniProtKB-SubCell"/>
</dbReference>
<keyword evidence="4" id="KW-1133">Transmembrane helix</keyword>
<protein>
    <recommendedName>
        <fullName evidence="5">Crinkler effector protein N-terminal domain-containing protein</fullName>
    </recommendedName>
</protein>
<feature type="domain" description="Crinkler effector protein N-terminal" evidence="5">
    <location>
        <begin position="120"/>
        <end position="162"/>
    </location>
</feature>
<dbReference type="AlphaFoldDB" id="A0A8S9UZI5"/>
<keyword evidence="3" id="KW-0964">Secreted</keyword>
<evidence type="ECO:0000256" key="3">
    <source>
        <dbReference type="ARBA" id="ARBA00022525"/>
    </source>
</evidence>
<sequence>MYRLRETLTLAEIDALLDQICSTIACIGCYLGAAIDDFVTCRLDFYASSFCTGLFGAAVASLMHVVATVVSWGRTLSFKQIQFYDAFVKAVGICETATFSNRVVGRELRDGERELTSQELELWCLIVGMVGTAFPVVIKGTDRVWELQKTIKKETVEIYGDLNASQLR</sequence>
<feature type="transmembrane region" description="Helical" evidence="4">
    <location>
        <begin position="45"/>
        <end position="70"/>
    </location>
</feature>
<keyword evidence="4" id="KW-0812">Transmembrane</keyword>
<dbReference type="EMBL" id="JAACNO010000839">
    <property type="protein sequence ID" value="KAF4144594.1"/>
    <property type="molecule type" value="Genomic_DNA"/>
</dbReference>
<evidence type="ECO:0000256" key="1">
    <source>
        <dbReference type="ARBA" id="ARBA00004340"/>
    </source>
</evidence>
<evidence type="ECO:0000256" key="4">
    <source>
        <dbReference type="SAM" id="Phobius"/>
    </source>
</evidence>
<accession>A0A8S9UZI5</accession>
<name>A0A8S9UZI5_PHYIN</name>
<reference evidence="6" key="1">
    <citation type="submission" date="2020-03" db="EMBL/GenBank/DDBJ databases">
        <title>Hybrid Assembly of Korean Phytophthora infestans isolates.</title>
        <authorList>
            <person name="Prokchorchik M."/>
            <person name="Lee Y."/>
            <person name="Seo J."/>
            <person name="Cho J.-H."/>
            <person name="Park Y.-E."/>
            <person name="Jang D.-C."/>
            <person name="Im J.-S."/>
            <person name="Choi J.-G."/>
            <person name="Park H.-J."/>
            <person name="Lee G.-B."/>
            <person name="Lee Y.-G."/>
            <person name="Hong S.-Y."/>
            <person name="Cho K."/>
            <person name="Sohn K.H."/>
        </authorList>
    </citation>
    <scope>NUCLEOTIDE SEQUENCE</scope>
    <source>
        <strain evidence="6">KR_2_A2</strain>
    </source>
</reference>
<keyword evidence="4" id="KW-0472">Membrane</keyword>
<evidence type="ECO:0000313" key="7">
    <source>
        <dbReference type="Proteomes" id="UP000704712"/>
    </source>
</evidence>
<dbReference type="InterPro" id="IPR045379">
    <property type="entry name" value="Crinkler_N"/>
</dbReference>
<organism evidence="6 7">
    <name type="scientific">Phytophthora infestans</name>
    <name type="common">Potato late blight agent</name>
    <name type="synonym">Botrytis infestans</name>
    <dbReference type="NCBI Taxonomy" id="4787"/>
    <lineage>
        <taxon>Eukaryota</taxon>
        <taxon>Sar</taxon>
        <taxon>Stramenopiles</taxon>
        <taxon>Oomycota</taxon>
        <taxon>Peronosporomycetes</taxon>
        <taxon>Peronosporales</taxon>
        <taxon>Peronosporaceae</taxon>
        <taxon>Phytophthora</taxon>
    </lineage>
</organism>
<comment type="subcellular location">
    <subcellularLocation>
        <location evidence="1">Host cell</location>
    </subcellularLocation>
    <subcellularLocation>
        <location evidence="2">Secreted</location>
    </subcellularLocation>
</comment>
<proteinExistence type="predicted"/>
<evidence type="ECO:0000259" key="5">
    <source>
        <dbReference type="Pfam" id="PF20147"/>
    </source>
</evidence>